<protein>
    <recommendedName>
        <fullName evidence="2">Aryl sulfotransferase</fullName>
    </recommendedName>
</protein>
<dbReference type="Pfam" id="PF14269">
    <property type="entry name" value="Arylsulfotran_2"/>
    <property type="match status" value="1"/>
</dbReference>
<reference evidence="1" key="1">
    <citation type="submission" date="2018-05" db="EMBL/GenBank/DDBJ databases">
        <authorList>
            <person name="Lanie J.A."/>
            <person name="Ng W.-L."/>
            <person name="Kazmierczak K.M."/>
            <person name="Andrzejewski T.M."/>
            <person name="Davidsen T.M."/>
            <person name="Wayne K.J."/>
            <person name="Tettelin H."/>
            <person name="Glass J.I."/>
            <person name="Rusch D."/>
            <person name="Podicherti R."/>
            <person name="Tsui H.-C.T."/>
            <person name="Winkler M.E."/>
        </authorList>
    </citation>
    <scope>NUCLEOTIDE SEQUENCE</scope>
</reference>
<name>A0A382AHC2_9ZZZZ</name>
<organism evidence="1">
    <name type="scientific">marine metagenome</name>
    <dbReference type="NCBI Taxonomy" id="408172"/>
    <lineage>
        <taxon>unclassified sequences</taxon>
        <taxon>metagenomes</taxon>
        <taxon>ecological metagenomes</taxon>
    </lineage>
</organism>
<dbReference type="PANTHER" id="PTHR35340">
    <property type="entry name" value="PQQ ENZYME REPEAT PROTEIN-RELATED"/>
    <property type="match status" value="1"/>
</dbReference>
<proteinExistence type="predicted"/>
<dbReference type="EMBL" id="UINC01025399">
    <property type="protein sequence ID" value="SVB00906.1"/>
    <property type="molecule type" value="Genomic_DNA"/>
</dbReference>
<dbReference type="SUPFAM" id="SSF50998">
    <property type="entry name" value="Quinoprotein alcohol dehydrogenase-like"/>
    <property type="match status" value="1"/>
</dbReference>
<evidence type="ECO:0000313" key="1">
    <source>
        <dbReference type="EMBL" id="SVB00906.1"/>
    </source>
</evidence>
<dbReference type="Gene3D" id="2.130.10.10">
    <property type="entry name" value="YVTN repeat-like/Quinoprotein amine dehydrogenase"/>
    <property type="match status" value="1"/>
</dbReference>
<dbReference type="InterPro" id="IPR039535">
    <property type="entry name" value="ASST-like"/>
</dbReference>
<gene>
    <name evidence="1" type="ORF">METZ01_LOCUS153760</name>
</gene>
<dbReference type="InterPro" id="IPR015943">
    <property type="entry name" value="WD40/YVTN_repeat-like_dom_sf"/>
</dbReference>
<accession>A0A382AHC2</accession>
<evidence type="ECO:0008006" key="2">
    <source>
        <dbReference type="Google" id="ProtNLM"/>
    </source>
</evidence>
<sequence length="359" mass="40502">MLHNKLGLISHNAEKAFSGYTIFSPLGRLSTFLIDMKGDVVHEWKLPAMAGNYAYLLPNGNLLAAQRTNDGPIDLPGKGGKLIEMDWDGNILWEFTDHFQNHDFRRLKNGNTVYAAWEVMPVEAAIRVQGGRAGTEHKNGIYGDVVREIDPDGSLVWEWSISRDVEIEKFPLCAIEHRKEFGHINSVQPLENGDYLISCRNNHLIAIIDRETKDFSWSMSEMALGHQHDATMLDNGNILVFVNGAHSVYGGPNFGSRIHEIDPKTKEVVWEYRGSPPYTFHSSFISGMERLANGNTLICEGQWGRLFEVTPDSEIVWDYVSPYFNGKDVPYAEGNFVFRCYRYAADSPEISGRLPVDAD</sequence>
<dbReference type="AlphaFoldDB" id="A0A382AHC2"/>
<dbReference type="PANTHER" id="PTHR35340:SF5">
    <property type="entry name" value="ASST-DOMAIN-CONTAINING PROTEIN"/>
    <property type="match status" value="1"/>
</dbReference>
<dbReference type="InterPro" id="IPR011047">
    <property type="entry name" value="Quinoprotein_ADH-like_sf"/>
</dbReference>
<dbReference type="InterPro" id="IPR053143">
    <property type="entry name" value="Arylsulfate_ST"/>
</dbReference>